<reference evidence="3" key="1">
    <citation type="submission" date="2013-08" db="EMBL/GenBank/DDBJ databases">
        <authorList>
            <person name="Mendez C."/>
            <person name="Richter M."/>
            <person name="Ferrer M."/>
            <person name="Sanchez J."/>
        </authorList>
    </citation>
    <scope>NUCLEOTIDE SEQUENCE</scope>
</reference>
<feature type="domain" description="Protein export membrane protein SecD/SecF C-terminal" evidence="2">
    <location>
        <begin position="146"/>
        <end position="214"/>
    </location>
</feature>
<feature type="transmembrane region" description="Helical" evidence="1">
    <location>
        <begin position="262"/>
        <end position="282"/>
    </location>
</feature>
<dbReference type="EMBL" id="AUZY01006893">
    <property type="protein sequence ID" value="EQD52827.1"/>
    <property type="molecule type" value="Genomic_DNA"/>
</dbReference>
<evidence type="ECO:0000259" key="2">
    <source>
        <dbReference type="Pfam" id="PF02355"/>
    </source>
</evidence>
<reference evidence="3" key="2">
    <citation type="journal article" date="2014" name="ISME J.">
        <title>Microbial stratification in low pH oxic and suboxic macroscopic growths along an acid mine drainage.</title>
        <authorList>
            <person name="Mendez-Garcia C."/>
            <person name="Mesa V."/>
            <person name="Sprenger R.R."/>
            <person name="Richter M."/>
            <person name="Diez M.S."/>
            <person name="Solano J."/>
            <person name="Bargiela R."/>
            <person name="Golyshina O.V."/>
            <person name="Manteca A."/>
            <person name="Ramos J.L."/>
            <person name="Gallego J.R."/>
            <person name="Llorente I."/>
            <person name="Martins Dos Santos V.A."/>
            <person name="Jensen O.N."/>
            <person name="Pelaez A.I."/>
            <person name="Sanchez J."/>
            <person name="Ferrer M."/>
        </authorList>
    </citation>
    <scope>NUCLEOTIDE SEQUENCE</scope>
</reference>
<dbReference type="SUPFAM" id="SSF82866">
    <property type="entry name" value="Multidrug efflux transporter AcrB transmembrane domain"/>
    <property type="match status" value="1"/>
</dbReference>
<evidence type="ECO:0000256" key="1">
    <source>
        <dbReference type="SAM" id="Phobius"/>
    </source>
</evidence>
<accession>T1A771</accession>
<dbReference type="InterPro" id="IPR048634">
    <property type="entry name" value="SecD_SecF_C"/>
</dbReference>
<dbReference type="Pfam" id="PF02355">
    <property type="entry name" value="SecD_SecF_C"/>
    <property type="match status" value="1"/>
</dbReference>
<keyword evidence="1" id="KW-0812">Transmembrane</keyword>
<comment type="caution">
    <text evidence="3">The sequence shown here is derived from an EMBL/GenBank/DDBJ whole genome shotgun (WGS) entry which is preliminary data.</text>
</comment>
<organism evidence="3">
    <name type="scientific">mine drainage metagenome</name>
    <dbReference type="NCBI Taxonomy" id="410659"/>
    <lineage>
        <taxon>unclassified sequences</taxon>
        <taxon>metagenomes</taxon>
        <taxon>ecological metagenomes</taxon>
    </lineage>
</organism>
<name>T1A771_9ZZZZ</name>
<proteinExistence type="predicted"/>
<keyword evidence="1" id="KW-1133">Transmembrane helix</keyword>
<dbReference type="AlphaFoldDB" id="T1A771"/>
<keyword evidence="1" id="KW-0472">Membrane</keyword>
<protein>
    <recommendedName>
        <fullName evidence="2">Protein export membrane protein SecD/SecF C-terminal domain-containing protein</fullName>
    </recommendedName>
</protein>
<gene>
    <name evidence="3" type="ORF">B1B_10529</name>
</gene>
<evidence type="ECO:0000313" key="3">
    <source>
        <dbReference type="EMBL" id="EQD52827.1"/>
    </source>
</evidence>
<dbReference type="Gene3D" id="1.20.1640.10">
    <property type="entry name" value="Multidrug efflux transporter AcrB transmembrane domain"/>
    <property type="match status" value="1"/>
</dbReference>
<feature type="transmembrane region" description="Helical" evidence="1">
    <location>
        <begin position="234"/>
        <end position="256"/>
    </location>
</feature>
<sequence length="289" mass="31546">MQQALRREEKLFKLAGGELPATKGLGLSRFLPSAARQEANLRIWKRIYHTPALLKRAFVRSGLPAQLVTMLTANWKHNGRIPLRVHTLLSADPDFGKLIVRAGNRLALIATLNTPVRAASVFGKIAAQVPGVSFVAPLQQITGIFKQIRRRAIWLVLAGYLLISMLLIWRYGRRDALRMLYPPLVSLVVTLGALGWLNQPVNIFVIVGLILVLGIGRDYSVFLREGNPESFSTALGVTLAALATFCSFGMLALSAIPALHAFGLTTLIGILVSYLTVPLAVVPRARSIA</sequence>
<feature type="transmembrane region" description="Helical" evidence="1">
    <location>
        <begin position="152"/>
        <end position="172"/>
    </location>
</feature>